<dbReference type="CDD" id="cd00496">
    <property type="entry name" value="PheRS_alpha_core"/>
    <property type="match status" value="1"/>
</dbReference>
<keyword evidence="3" id="KW-0963">Cytoplasm</keyword>
<dbReference type="InterPro" id="IPR004529">
    <property type="entry name" value="Phe-tRNA-synth_IIc_asu"/>
</dbReference>
<dbReference type="EC" id="6.1.1.20" evidence="2"/>
<dbReference type="Gene3D" id="3.30.930.10">
    <property type="entry name" value="Bira Bifunctional Protein, Domain 2"/>
    <property type="match status" value="1"/>
</dbReference>
<dbReference type="GO" id="GO:0000049">
    <property type="term" value="F:tRNA binding"/>
    <property type="evidence" value="ECO:0007669"/>
    <property type="project" value="InterPro"/>
</dbReference>
<comment type="catalytic activity">
    <reaction evidence="11">
        <text>tRNA(Phe) + L-phenylalanine + ATP = L-phenylalanyl-tRNA(Phe) + AMP + diphosphate + H(+)</text>
        <dbReference type="Rhea" id="RHEA:19413"/>
        <dbReference type="Rhea" id="RHEA-COMP:9668"/>
        <dbReference type="Rhea" id="RHEA-COMP:9699"/>
        <dbReference type="ChEBI" id="CHEBI:15378"/>
        <dbReference type="ChEBI" id="CHEBI:30616"/>
        <dbReference type="ChEBI" id="CHEBI:33019"/>
        <dbReference type="ChEBI" id="CHEBI:58095"/>
        <dbReference type="ChEBI" id="CHEBI:78442"/>
        <dbReference type="ChEBI" id="CHEBI:78531"/>
        <dbReference type="ChEBI" id="CHEBI:456215"/>
        <dbReference type="EC" id="6.1.1.20"/>
    </reaction>
</comment>
<keyword evidence="7" id="KW-0067">ATP-binding</keyword>
<dbReference type="GO" id="GO:0006432">
    <property type="term" value="P:phenylalanyl-tRNA aminoacylation"/>
    <property type="evidence" value="ECO:0007669"/>
    <property type="project" value="InterPro"/>
</dbReference>
<comment type="subcellular location">
    <subcellularLocation>
        <location evidence="1">Cytoplasm</location>
    </subcellularLocation>
</comment>
<evidence type="ECO:0000259" key="12">
    <source>
        <dbReference type="PROSITE" id="PS50862"/>
    </source>
</evidence>
<keyword evidence="5" id="KW-0479">Metal-binding</keyword>
<dbReference type="SUPFAM" id="SSF55681">
    <property type="entry name" value="Class II aaRS and biotin synthetases"/>
    <property type="match status" value="1"/>
</dbReference>
<evidence type="ECO:0000256" key="7">
    <source>
        <dbReference type="ARBA" id="ARBA00022840"/>
    </source>
</evidence>
<dbReference type="InterPro" id="IPR045864">
    <property type="entry name" value="aa-tRNA-synth_II/BPL/LPL"/>
</dbReference>
<dbReference type="PROSITE" id="PS50862">
    <property type="entry name" value="AA_TRNA_LIGASE_II"/>
    <property type="match status" value="1"/>
</dbReference>
<keyword evidence="8" id="KW-0460">Magnesium</keyword>
<keyword evidence="4 13" id="KW-0436">Ligase</keyword>
<dbReference type="PANTHER" id="PTHR11538">
    <property type="entry name" value="PHENYLALANYL-TRNA SYNTHETASE"/>
    <property type="match status" value="1"/>
</dbReference>
<dbReference type="GO" id="GO:0005737">
    <property type="term" value="C:cytoplasm"/>
    <property type="evidence" value="ECO:0007669"/>
    <property type="project" value="UniProtKB-SubCell"/>
</dbReference>
<evidence type="ECO:0000313" key="14">
    <source>
        <dbReference type="Proteomes" id="UP000178089"/>
    </source>
</evidence>
<evidence type="ECO:0000256" key="8">
    <source>
        <dbReference type="ARBA" id="ARBA00022842"/>
    </source>
</evidence>
<accession>A0A1G2MYV8</accession>
<proteinExistence type="predicted"/>
<sequence>MNPEAKSAPKTPAKGHLHPMTQIIREIQTVFGELGFEVADGPELETEHFNFDALNVPADHPARDMQDTFWIKPLKGSQERPVLRTHTTSVTARALAECKDQFPIRKIFLGKVFRNEATDITHEAQFFQLDGVYVDKNVSLADLKSTLLYFYKKILGDDVEVRFRPSYFSFTEPSAEVDVKFKGKWLEMMGAGMLHQNVFKAAGVDPDLWCGFAFGGGIDRLLMVKYGIDDIRSLYSGDLRFVNQF</sequence>
<evidence type="ECO:0000256" key="3">
    <source>
        <dbReference type="ARBA" id="ARBA00022490"/>
    </source>
</evidence>
<gene>
    <name evidence="13" type="ORF">A3F51_00705</name>
</gene>
<keyword evidence="6" id="KW-0547">Nucleotide-binding</keyword>
<organism evidence="13 14">
    <name type="scientific">Candidatus Taylorbacteria bacterium RIFCSPHIGHO2_12_FULL_45_16</name>
    <dbReference type="NCBI Taxonomy" id="1802315"/>
    <lineage>
        <taxon>Bacteria</taxon>
        <taxon>Candidatus Tayloriibacteriota</taxon>
    </lineage>
</organism>
<dbReference type="InterPro" id="IPR002319">
    <property type="entry name" value="Phenylalanyl-tRNA_Synthase"/>
</dbReference>
<dbReference type="InterPro" id="IPR006195">
    <property type="entry name" value="aa-tRNA-synth_II"/>
</dbReference>
<keyword evidence="9" id="KW-0648">Protein biosynthesis</keyword>
<evidence type="ECO:0000313" key="13">
    <source>
        <dbReference type="EMBL" id="OHA29125.1"/>
    </source>
</evidence>
<dbReference type="NCBIfam" id="TIGR00468">
    <property type="entry name" value="pheS"/>
    <property type="match status" value="1"/>
</dbReference>
<dbReference type="GO" id="GO:0004826">
    <property type="term" value="F:phenylalanine-tRNA ligase activity"/>
    <property type="evidence" value="ECO:0007669"/>
    <property type="project" value="UniProtKB-EC"/>
</dbReference>
<reference evidence="13 14" key="1">
    <citation type="journal article" date="2016" name="Nat. Commun.">
        <title>Thousands of microbial genomes shed light on interconnected biogeochemical processes in an aquifer system.</title>
        <authorList>
            <person name="Anantharaman K."/>
            <person name="Brown C.T."/>
            <person name="Hug L.A."/>
            <person name="Sharon I."/>
            <person name="Castelle C.J."/>
            <person name="Probst A.J."/>
            <person name="Thomas B.C."/>
            <person name="Singh A."/>
            <person name="Wilkins M.J."/>
            <person name="Karaoz U."/>
            <person name="Brodie E.L."/>
            <person name="Williams K.H."/>
            <person name="Hubbard S.S."/>
            <person name="Banfield J.F."/>
        </authorList>
    </citation>
    <scope>NUCLEOTIDE SEQUENCE [LARGE SCALE GENOMIC DNA]</scope>
</reference>
<dbReference type="GO" id="GO:0005524">
    <property type="term" value="F:ATP binding"/>
    <property type="evidence" value="ECO:0007669"/>
    <property type="project" value="UniProtKB-KW"/>
</dbReference>
<evidence type="ECO:0000256" key="9">
    <source>
        <dbReference type="ARBA" id="ARBA00022917"/>
    </source>
</evidence>
<dbReference type="STRING" id="1802315.A3F51_00705"/>
<evidence type="ECO:0000256" key="11">
    <source>
        <dbReference type="ARBA" id="ARBA00049255"/>
    </source>
</evidence>
<dbReference type="EMBL" id="MHRT01000005">
    <property type="protein sequence ID" value="OHA29125.1"/>
    <property type="molecule type" value="Genomic_DNA"/>
</dbReference>
<evidence type="ECO:0000256" key="1">
    <source>
        <dbReference type="ARBA" id="ARBA00004496"/>
    </source>
</evidence>
<keyword evidence="10" id="KW-0030">Aminoacyl-tRNA synthetase</keyword>
<evidence type="ECO:0000256" key="5">
    <source>
        <dbReference type="ARBA" id="ARBA00022723"/>
    </source>
</evidence>
<dbReference type="Pfam" id="PF01409">
    <property type="entry name" value="tRNA-synt_2d"/>
    <property type="match status" value="1"/>
</dbReference>
<evidence type="ECO:0000256" key="2">
    <source>
        <dbReference type="ARBA" id="ARBA00012814"/>
    </source>
</evidence>
<protein>
    <recommendedName>
        <fullName evidence="2">phenylalanine--tRNA ligase</fullName>
        <ecNumber evidence="2">6.1.1.20</ecNumber>
    </recommendedName>
</protein>
<dbReference type="Proteomes" id="UP000178089">
    <property type="component" value="Unassembled WGS sequence"/>
</dbReference>
<comment type="caution">
    <text evidence="13">The sequence shown here is derived from an EMBL/GenBank/DDBJ whole genome shotgun (WGS) entry which is preliminary data.</text>
</comment>
<feature type="domain" description="Aminoacyl-transfer RNA synthetases class-II family profile" evidence="12">
    <location>
        <begin position="21"/>
        <end position="224"/>
    </location>
</feature>
<evidence type="ECO:0000256" key="6">
    <source>
        <dbReference type="ARBA" id="ARBA00022741"/>
    </source>
</evidence>
<dbReference type="GO" id="GO:0046872">
    <property type="term" value="F:metal ion binding"/>
    <property type="evidence" value="ECO:0007669"/>
    <property type="project" value="UniProtKB-KW"/>
</dbReference>
<dbReference type="AlphaFoldDB" id="A0A1G2MYV8"/>
<dbReference type="PANTHER" id="PTHR11538:SF41">
    <property type="entry name" value="PHENYLALANINE--TRNA LIGASE, MITOCHONDRIAL"/>
    <property type="match status" value="1"/>
</dbReference>
<evidence type="ECO:0000256" key="10">
    <source>
        <dbReference type="ARBA" id="ARBA00023146"/>
    </source>
</evidence>
<evidence type="ECO:0000256" key="4">
    <source>
        <dbReference type="ARBA" id="ARBA00022598"/>
    </source>
</evidence>
<name>A0A1G2MYV8_9BACT</name>